<accession>A0A859FFG3</accession>
<evidence type="ECO:0000256" key="1">
    <source>
        <dbReference type="ARBA" id="ARBA00005656"/>
    </source>
</evidence>
<sequence length="296" mass="31330">MNIDQLLELAKTKKQTIAVAHATDASLFAACKEAADRGGCSFHFFGPMETMLEEASKADVTRQDNFEFHACTTDKESASEAVRFVSAGRAGVLMKGMLSTSLLLKAVLNKEAGLRTGRVLSHVAGFRFPEREKLLYLTDAAMNIAPSLKEKVQILENAVHAVSRIGVTTPKVAALAAVEHVNEAMPATLDAASLTMMNKRGQLTGCVVDGPLAFDIAVSEEAAKQKKVESDVAGKADILLAPSIEVGNSLYKSFTIFGSATVGGMIVGARAPIILTSRADSKESKLFSIALAVNAS</sequence>
<dbReference type="Gene3D" id="3.40.718.10">
    <property type="entry name" value="Isopropylmalate Dehydrogenase"/>
    <property type="match status" value="1"/>
</dbReference>
<dbReference type="EMBL" id="CP041372">
    <property type="protein sequence ID" value="QKS70976.1"/>
    <property type="molecule type" value="Genomic_DNA"/>
</dbReference>
<dbReference type="GO" id="GO:0016746">
    <property type="term" value="F:acyltransferase activity"/>
    <property type="evidence" value="ECO:0007669"/>
    <property type="project" value="UniProtKB-KW"/>
</dbReference>
<organism evidence="5 6">
    <name type="scientific">Paenalkalicoccus suaedae</name>
    <dbReference type="NCBI Taxonomy" id="2592382"/>
    <lineage>
        <taxon>Bacteria</taxon>
        <taxon>Bacillati</taxon>
        <taxon>Bacillota</taxon>
        <taxon>Bacilli</taxon>
        <taxon>Bacillales</taxon>
        <taxon>Bacillaceae</taxon>
        <taxon>Paenalkalicoccus</taxon>
    </lineage>
</organism>
<evidence type="ECO:0000313" key="5">
    <source>
        <dbReference type="EMBL" id="QKS70976.1"/>
    </source>
</evidence>
<keyword evidence="2 5" id="KW-0808">Transferase</keyword>
<reference evidence="6" key="1">
    <citation type="submission" date="2019-07" db="EMBL/GenBank/DDBJ databases">
        <title>Bacillus alkalisoli sp. nov. isolated from saline soil.</title>
        <authorList>
            <person name="Sun J.-Q."/>
            <person name="Xu L."/>
        </authorList>
    </citation>
    <scope>NUCLEOTIDE SEQUENCE [LARGE SCALE GENOMIC DNA]</scope>
    <source>
        <strain evidence="6">M4U3P1</strain>
    </source>
</reference>
<protein>
    <submittedName>
        <fullName evidence="5">Bifunctional enoyl-CoA hydratase/phosphate acetyltransferase</fullName>
    </submittedName>
</protein>
<dbReference type="SUPFAM" id="SSF53659">
    <property type="entry name" value="Isocitrate/Isopropylmalate dehydrogenase-like"/>
    <property type="match status" value="1"/>
</dbReference>
<dbReference type="InterPro" id="IPR050500">
    <property type="entry name" value="Phos_Acetyltrans/Butyryltrans"/>
</dbReference>
<dbReference type="Pfam" id="PF01515">
    <property type="entry name" value="PTA_PTB"/>
    <property type="match status" value="1"/>
</dbReference>
<evidence type="ECO:0000313" key="6">
    <source>
        <dbReference type="Proteomes" id="UP000318138"/>
    </source>
</evidence>
<dbReference type="NCBIfam" id="NF006045">
    <property type="entry name" value="PRK08190.1"/>
    <property type="match status" value="1"/>
</dbReference>
<dbReference type="Proteomes" id="UP000318138">
    <property type="component" value="Chromosome"/>
</dbReference>
<feature type="domain" description="Phosphate acetyl/butaryl transferase" evidence="4">
    <location>
        <begin position="76"/>
        <end position="293"/>
    </location>
</feature>
<dbReference type="InterPro" id="IPR002505">
    <property type="entry name" value="PTA_PTB"/>
</dbReference>
<dbReference type="InterPro" id="IPR012147">
    <property type="entry name" value="P_Ac_Bu_trans"/>
</dbReference>
<dbReference type="RefSeq" id="WP_176009013.1">
    <property type="nucleotide sequence ID" value="NZ_CP041372.2"/>
</dbReference>
<dbReference type="PANTHER" id="PTHR43356:SF2">
    <property type="entry name" value="PHOSPHATE ACETYLTRANSFERASE"/>
    <property type="match status" value="1"/>
</dbReference>
<dbReference type="PIRSF" id="PIRSF000428">
    <property type="entry name" value="P_Ac_trans"/>
    <property type="match status" value="1"/>
</dbReference>
<name>A0A859FFG3_9BACI</name>
<proteinExistence type="inferred from homology"/>
<dbReference type="PANTHER" id="PTHR43356">
    <property type="entry name" value="PHOSPHATE ACETYLTRANSFERASE"/>
    <property type="match status" value="1"/>
</dbReference>
<gene>
    <name evidence="5" type="ORF">FLK61_30100</name>
</gene>
<evidence type="ECO:0000256" key="2">
    <source>
        <dbReference type="ARBA" id="ARBA00022679"/>
    </source>
</evidence>
<comment type="similarity">
    <text evidence="1">Belongs to the phosphate acetyltransferase and butyryltransferase family.</text>
</comment>
<evidence type="ECO:0000259" key="4">
    <source>
        <dbReference type="Pfam" id="PF01515"/>
    </source>
</evidence>
<evidence type="ECO:0000256" key="3">
    <source>
        <dbReference type="ARBA" id="ARBA00023315"/>
    </source>
</evidence>
<dbReference type="AlphaFoldDB" id="A0A859FFG3"/>
<keyword evidence="3" id="KW-0012">Acyltransferase</keyword>
<keyword evidence="6" id="KW-1185">Reference proteome</keyword>
<dbReference type="KEGG" id="psua:FLK61_30100"/>